<proteinExistence type="predicted"/>
<gene>
    <name evidence="1" type="ORF">UA45_11410</name>
</gene>
<comment type="caution">
    <text evidence="1">The sequence shown here is derived from an EMBL/GenBank/DDBJ whole genome shotgun (WGS) entry which is preliminary data.</text>
</comment>
<reference evidence="1 2" key="1">
    <citation type="submission" date="2015-02" db="EMBL/GenBank/DDBJ databases">
        <title>Whole genome shotgun sequencing of cultured foodborne pathogen.</title>
        <authorList>
            <person name="Timme R."/>
            <person name="Allard M.W."/>
            <person name="Strain E."/>
            <person name="Evans P.S."/>
            <person name="Brown E."/>
        </authorList>
    </citation>
    <scope>NUCLEOTIDE SEQUENCE [LARGE SCALE GENOMIC DNA]</scope>
    <source>
        <strain evidence="1 2">GCSL-TSO-24</strain>
    </source>
</reference>
<dbReference type="AlphaFoldDB" id="A0A0D8LA88"/>
<dbReference type="PATRIC" id="fig|582.24.peg.3593"/>
<dbReference type="Proteomes" id="UP000032582">
    <property type="component" value="Unassembled WGS sequence"/>
</dbReference>
<protein>
    <submittedName>
        <fullName evidence="1">Uncharacterized protein</fullName>
    </submittedName>
</protein>
<evidence type="ECO:0000313" key="2">
    <source>
        <dbReference type="Proteomes" id="UP000032582"/>
    </source>
</evidence>
<dbReference type="EMBL" id="JZSH01000121">
    <property type="protein sequence ID" value="KJF77653.1"/>
    <property type="molecule type" value="Genomic_DNA"/>
</dbReference>
<name>A0A0D8LA88_MORMO</name>
<sequence length="65" mass="7143">MTEQCEGKTEIGGEFYTRYINLLAEAVMRDQLNGKVAEVLSSIRMALPQADAVPTAEKAAEINKK</sequence>
<organism evidence="1 2">
    <name type="scientific">Morganella morganii</name>
    <name type="common">Proteus morganii</name>
    <dbReference type="NCBI Taxonomy" id="582"/>
    <lineage>
        <taxon>Bacteria</taxon>
        <taxon>Pseudomonadati</taxon>
        <taxon>Pseudomonadota</taxon>
        <taxon>Gammaproteobacteria</taxon>
        <taxon>Enterobacterales</taxon>
        <taxon>Morganellaceae</taxon>
        <taxon>Morganella</taxon>
    </lineage>
</organism>
<accession>A0A0D8LA88</accession>
<evidence type="ECO:0000313" key="1">
    <source>
        <dbReference type="EMBL" id="KJF77653.1"/>
    </source>
</evidence>